<gene>
    <name evidence="1" type="ORF">FA95DRAFT_1030401</name>
</gene>
<comment type="caution">
    <text evidence="1">The sequence shown here is derived from an EMBL/GenBank/DDBJ whole genome shotgun (WGS) entry which is preliminary data.</text>
</comment>
<sequence>MSRSSPPRTPAAVQSSVTAPGPNDLPLLSPIRLVHASGASQVATRGTPFTLDPDHTLPPSPFSTVARLRPEFKLALAIISVADDLREASWYGPWHIAIDYLFAPADTLFAMTITHPQYSLVRLYDVDASESSSDEDDHGGDTSGQPSQRRIAAVTPPRKALKRKRLDPAPPQTPEKKLTHIQKRSMRIPDYVERLHNLVMRPDGSGPEDPPRIYRSRNVLLAEVKPHVPMGRNVVVVFLAAREQAMEQARHAFAGDQDLKEIGVLLCVGRKWSYTEFSKDDLPATPEAFDDAAYTDTTTSEEDKAELPIPPLQAAFGGAMWLDLQDSEGRTERAFVLIRERIQHMHRDMWFQ</sequence>
<evidence type="ECO:0000313" key="1">
    <source>
        <dbReference type="EMBL" id="KAI0039361.1"/>
    </source>
</evidence>
<organism evidence="1 2">
    <name type="scientific">Auriscalpium vulgare</name>
    <dbReference type="NCBI Taxonomy" id="40419"/>
    <lineage>
        <taxon>Eukaryota</taxon>
        <taxon>Fungi</taxon>
        <taxon>Dikarya</taxon>
        <taxon>Basidiomycota</taxon>
        <taxon>Agaricomycotina</taxon>
        <taxon>Agaricomycetes</taxon>
        <taxon>Russulales</taxon>
        <taxon>Auriscalpiaceae</taxon>
        <taxon>Auriscalpium</taxon>
    </lineage>
</organism>
<proteinExistence type="predicted"/>
<reference evidence="1" key="1">
    <citation type="submission" date="2021-02" db="EMBL/GenBank/DDBJ databases">
        <authorList>
            <consortium name="DOE Joint Genome Institute"/>
            <person name="Ahrendt S."/>
            <person name="Looney B.P."/>
            <person name="Miyauchi S."/>
            <person name="Morin E."/>
            <person name="Drula E."/>
            <person name="Courty P.E."/>
            <person name="Chicoki N."/>
            <person name="Fauchery L."/>
            <person name="Kohler A."/>
            <person name="Kuo A."/>
            <person name="Labutti K."/>
            <person name="Pangilinan J."/>
            <person name="Lipzen A."/>
            <person name="Riley R."/>
            <person name="Andreopoulos W."/>
            <person name="He G."/>
            <person name="Johnson J."/>
            <person name="Barry K.W."/>
            <person name="Grigoriev I.V."/>
            <person name="Nagy L."/>
            <person name="Hibbett D."/>
            <person name="Henrissat B."/>
            <person name="Matheny P.B."/>
            <person name="Labbe J."/>
            <person name="Martin F."/>
        </authorList>
    </citation>
    <scope>NUCLEOTIDE SEQUENCE</scope>
    <source>
        <strain evidence="1">FP105234-sp</strain>
    </source>
</reference>
<evidence type="ECO:0000313" key="2">
    <source>
        <dbReference type="Proteomes" id="UP000814033"/>
    </source>
</evidence>
<name>A0ACB8R6Z8_9AGAM</name>
<keyword evidence="2" id="KW-1185">Reference proteome</keyword>
<dbReference type="Proteomes" id="UP000814033">
    <property type="component" value="Unassembled WGS sequence"/>
</dbReference>
<dbReference type="EMBL" id="MU276314">
    <property type="protein sequence ID" value="KAI0039361.1"/>
    <property type="molecule type" value="Genomic_DNA"/>
</dbReference>
<protein>
    <submittedName>
        <fullName evidence="1">Uncharacterized protein</fullName>
    </submittedName>
</protein>
<accession>A0ACB8R6Z8</accession>
<reference evidence="1" key="2">
    <citation type="journal article" date="2022" name="New Phytol.">
        <title>Evolutionary transition to the ectomycorrhizal habit in the genomes of a hyperdiverse lineage of mushroom-forming fungi.</title>
        <authorList>
            <person name="Looney B."/>
            <person name="Miyauchi S."/>
            <person name="Morin E."/>
            <person name="Drula E."/>
            <person name="Courty P.E."/>
            <person name="Kohler A."/>
            <person name="Kuo A."/>
            <person name="LaButti K."/>
            <person name="Pangilinan J."/>
            <person name="Lipzen A."/>
            <person name="Riley R."/>
            <person name="Andreopoulos W."/>
            <person name="He G."/>
            <person name="Johnson J."/>
            <person name="Nolan M."/>
            <person name="Tritt A."/>
            <person name="Barry K.W."/>
            <person name="Grigoriev I.V."/>
            <person name="Nagy L.G."/>
            <person name="Hibbett D."/>
            <person name="Henrissat B."/>
            <person name="Matheny P.B."/>
            <person name="Labbe J."/>
            <person name="Martin F.M."/>
        </authorList>
    </citation>
    <scope>NUCLEOTIDE SEQUENCE</scope>
    <source>
        <strain evidence="1">FP105234-sp</strain>
    </source>
</reference>